<proteinExistence type="inferred from homology"/>
<keyword evidence="3" id="KW-0560">Oxidoreductase</keyword>
<keyword evidence="2" id="KW-0521">NADP</keyword>
<dbReference type="InterPro" id="IPR036527">
    <property type="entry name" value="SCP2_sterol-bd_dom_sf"/>
</dbReference>
<dbReference type="Gene3D" id="3.30.1050.10">
    <property type="entry name" value="SCP2 sterol-binding domain"/>
    <property type="match status" value="1"/>
</dbReference>
<evidence type="ECO:0000256" key="1">
    <source>
        <dbReference type="ARBA" id="ARBA00006484"/>
    </source>
</evidence>
<evidence type="ECO:0000259" key="4">
    <source>
        <dbReference type="Pfam" id="PF02036"/>
    </source>
</evidence>
<sequence length="118" mass="13054">MGEEFNLDKVFSMIERVLGENPKSVQGINAIYQYDLSGDDGATFQLHLTEGRVKAEKGAPAEADCILQMSVRDFKDMLLGNISGTAAFMSGKLKIKGNIGLAMKMEKILRQYDVSQYI</sequence>
<dbReference type="PANTHER" id="PTHR42808:SF3">
    <property type="entry name" value="HYDROXYSTEROID DEHYDROGENASE-LIKE PROTEIN 2"/>
    <property type="match status" value="1"/>
</dbReference>
<evidence type="ECO:0000313" key="5">
    <source>
        <dbReference type="EMBL" id="MFC7440394.1"/>
    </source>
</evidence>
<comment type="caution">
    <text evidence="5">The sequence shown here is derived from an EMBL/GenBank/DDBJ whole genome shotgun (WGS) entry which is preliminary data.</text>
</comment>
<reference evidence="6" key="1">
    <citation type="journal article" date="2019" name="Int. J. Syst. Evol. Microbiol.">
        <title>The Global Catalogue of Microorganisms (GCM) 10K type strain sequencing project: providing services to taxonomists for standard genome sequencing and annotation.</title>
        <authorList>
            <consortium name="The Broad Institute Genomics Platform"/>
            <consortium name="The Broad Institute Genome Sequencing Center for Infectious Disease"/>
            <person name="Wu L."/>
            <person name="Ma J."/>
        </authorList>
    </citation>
    <scope>NUCLEOTIDE SEQUENCE [LARGE SCALE GENOMIC DNA]</scope>
    <source>
        <strain evidence="6">CGMCC 1.12942</strain>
    </source>
</reference>
<organism evidence="5 6">
    <name type="scientific">Laceyella putida</name>
    <dbReference type="NCBI Taxonomy" id="110101"/>
    <lineage>
        <taxon>Bacteria</taxon>
        <taxon>Bacillati</taxon>
        <taxon>Bacillota</taxon>
        <taxon>Bacilli</taxon>
        <taxon>Bacillales</taxon>
        <taxon>Thermoactinomycetaceae</taxon>
        <taxon>Laceyella</taxon>
    </lineage>
</organism>
<dbReference type="RefSeq" id="WP_379863647.1">
    <property type="nucleotide sequence ID" value="NZ_JBHTBW010000011.1"/>
</dbReference>
<feature type="domain" description="SCP2" evidence="4">
    <location>
        <begin position="20"/>
        <end position="109"/>
    </location>
</feature>
<dbReference type="Proteomes" id="UP001596500">
    <property type="component" value="Unassembled WGS sequence"/>
</dbReference>
<gene>
    <name evidence="5" type="ORF">ACFQNG_04390</name>
</gene>
<comment type="similarity">
    <text evidence="1">Belongs to the short-chain dehydrogenases/reductases (SDR) family.</text>
</comment>
<name>A0ABW2RHA7_9BACL</name>
<dbReference type="InterPro" id="IPR003033">
    <property type="entry name" value="SCP2_sterol-bd_dom"/>
</dbReference>
<keyword evidence="6" id="KW-1185">Reference proteome</keyword>
<evidence type="ECO:0000256" key="2">
    <source>
        <dbReference type="ARBA" id="ARBA00022857"/>
    </source>
</evidence>
<evidence type="ECO:0000313" key="6">
    <source>
        <dbReference type="Proteomes" id="UP001596500"/>
    </source>
</evidence>
<evidence type="ECO:0000256" key="3">
    <source>
        <dbReference type="ARBA" id="ARBA00023002"/>
    </source>
</evidence>
<dbReference type="Pfam" id="PF02036">
    <property type="entry name" value="SCP2"/>
    <property type="match status" value="1"/>
</dbReference>
<dbReference type="InterPro" id="IPR051935">
    <property type="entry name" value="HSDL2"/>
</dbReference>
<accession>A0ABW2RHA7</accession>
<dbReference type="SUPFAM" id="SSF55718">
    <property type="entry name" value="SCP-like"/>
    <property type="match status" value="1"/>
</dbReference>
<dbReference type="EMBL" id="JBHTBW010000011">
    <property type="protein sequence ID" value="MFC7440394.1"/>
    <property type="molecule type" value="Genomic_DNA"/>
</dbReference>
<dbReference type="PANTHER" id="PTHR42808">
    <property type="entry name" value="HYDROXYSTEROID DEHYDROGENASE-LIKE PROTEIN 2"/>
    <property type="match status" value="1"/>
</dbReference>
<protein>
    <submittedName>
        <fullName evidence="5">SCP2 sterol-binding domain-containing protein</fullName>
    </submittedName>
</protein>